<evidence type="ECO:0000313" key="1">
    <source>
        <dbReference type="EMBL" id="MFG6460128.1"/>
    </source>
</evidence>
<keyword evidence="2" id="KW-1185">Reference proteome</keyword>
<dbReference type="Proteomes" id="UP001606302">
    <property type="component" value="Unassembled WGS sequence"/>
</dbReference>
<comment type="caution">
    <text evidence="1">The sequence shown here is derived from an EMBL/GenBank/DDBJ whole genome shotgun (WGS) entry which is preliminary data.</text>
</comment>
<sequence>MTAGFLARRALATQGNYRLPPFGALQIRAVERALRLAWQELRASPAVYGVQLATANEVAISEGLLRVVDLLRNQGSIRAFTKDFETPHSDGGLSNYNGQKLAKRPDLSFKLKVNPAPGIHGIQHRLFVEAKVLNGGKQTVGKYCSDGLSRYVVGDYAWGMPHAFMLAYVKKPTFTLPASLDTHLAKNGGAYNVKGAKAVKCTYTTVKPDAFHTTHGRTWTFKDGTSPGDIQLIHLWLNV</sequence>
<proteinExistence type="predicted"/>
<evidence type="ECO:0000313" key="2">
    <source>
        <dbReference type="Proteomes" id="UP001606302"/>
    </source>
</evidence>
<name>A0ABW7GDU8_9BURK</name>
<accession>A0ABW7GDU8</accession>
<organism evidence="1 2">
    <name type="scientific">Pelomonas lactea</name>
    <dbReference type="NCBI Taxonomy" id="3299030"/>
    <lineage>
        <taxon>Bacteria</taxon>
        <taxon>Pseudomonadati</taxon>
        <taxon>Pseudomonadota</taxon>
        <taxon>Betaproteobacteria</taxon>
        <taxon>Burkholderiales</taxon>
        <taxon>Sphaerotilaceae</taxon>
        <taxon>Roseateles</taxon>
    </lineage>
</organism>
<dbReference type="RefSeq" id="WP_394508935.1">
    <property type="nucleotide sequence ID" value="NZ_JBIGHX010000001.1"/>
</dbReference>
<protein>
    <submittedName>
        <fullName evidence="1">Uncharacterized protein</fullName>
    </submittedName>
</protein>
<gene>
    <name evidence="1" type="ORF">ACG04Q_01010</name>
</gene>
<reference evidence="1 2" key="1">
    <citation type="submission" date="2024-08" db="EMBL/GenBank/DDBJ databases">
        <authorList>
            <person name="Lu H."/>
        </authorList>
    </citation>
    <scope>NUCLEOTIDE SEQUENCE [LARGE SCALE GENOMIC DNA]</scope>
    <source>
        <strain evidence="1 2">DXS20W</strain>
    </source>
</reference>
<dbReference type="EMBL" id="JBIGHX010000001">
    <property type="protein sequence ID" value="MFG6460128.1"/>
    <property type="molecule type" value="Genomic_DNA"/>
</dbReference>